<evidence type="ECO:0000259" key="2">
    <source>
        <dbReference type="Pfam" id="PF08550"/>
    </source>
</evidence>
<dbReference type="AlphaFoldDB" id="A0A1E3PK95"/>
<gene>
    <name evidence="3" type="ORF">NADFUDRAFT_42552</name>
</gene>
<feature type="compositionally biased region" description="Acidic residues" evidence="1">
    <location>
        <begin position="70"/>
        <end position="79"/>
    </location>
</feature>
<feature type="region of interest" description="Disordered" evidence="1">
    <location>
        <begin position="180"/>
        <end position="206"/>
    </location>
</feature>
<feature type="compositionally biased region" description="Low complexity" evidence="1">
    <location>
        <begin position="58"/>
        <end position="68"/>
    </location>
</feature>
<evidence type="ECO:0000256" key="1">
    <source>
        <dbReference type="SAM" id="MobiDB-lite"/>
    </source>
</evidence>
<feature type="domain" description="Nitrogen regulatory protein areA GATA-like" evidence="2">
    <location>
        <begin position="94"/>
        <end position="121"/>
    </location>
</feature>
<dbReference type="EMBL" id="KV454410">
    <property type="protein sequence ID" value="ODQ65267.1"/>
    <property type="molecule type" value="Genomic_DNA"/>
</dbReference>
<feature type="compositionally biased region" description="Polar residues" evidence="1">
    <location>
        <begin position="392"/>
        <end position="409"/>
    </location>
</feature>
<name>A0A1E3PK95_9ASCO</name>
<dbReference type="STRING" id="857566.A0A1E3PK95"/>
<keyword evidence="4" id="KW-1185">Reference proteome</keyword>
<sequence length="689" mass="77046">MPTEVPYENVTNCALQLPHIMKYSSPYLNKPRIPILSLSSQVEKSFQNSNDKCLANTSSPYFPDSRSSSEPDDEDLNTDDDLRSQRLMENLFSLWLIISKCPESIENGRRLENISWRLWNREVLFNGVDSTSENLGNFEGLFDSKIVAPVFPSIQNLSGPVKQIPGKVYKCDDQLDYERMKPSKPYYDNKPLNPSPGGTSKSKRTLSTARLQQIVSMFKPDANLSTDYNFKDIDDKTRYFNQLRTEVKRLKISPNIITKKPFNSISTLSVVPEKSSYLLPEALSSQFKKTTPPVPVKVARLNPKDKPLRLTKKKNKAKCKDKSGSTVSAKPPVGGANKKMFFIEDSACFSNDDADRKILKKIQKTKSENKKFKLVRQSAKPNLVKKQDTTKSQHTSTQKLITSTASGSEWDSEGDDEPVCSSFLHKDIPKPLSSGNHFSKLSSLLLSNPDRAQAQLEANRRKVESANTLLKRSASRGKTVDAVLSNCADINFNKPYFVSNDFKHSSASTSLKEVAKSTSSGKLRQKRLTKWESKSSSLLLSETSSVDSCENISSDEAVNELLSDAIPPKSLFPPPTDTPIISTSVSVSPAVISSSDSANYLTGFSDLSESLVKNVERQKYLIDSNLNRTQRTKSLFNCQNLYQGNNSHPRIHAVAEISVSFDINGHCEQWKVDMDIDENANFNCHARGW</sequence>
<evidence type="ECO:0000313" key="3">
    <source>
        <dbReference type="EMBL" id="ODQ65267.1"/>
    </source>
</evidence>
<dbReference type="Proteomes" id="UP000095009">
    <property type="component" value="Unassembled WGS sequence"/>
</dbReference>
<feature type="region of interest" description="Disordered" evidence="1">
    <location>
        <begin position="50"/>
        <end position="79"/>
    </location>
</feature>
<accession>A0A1E3PK95</accession>
<protein>
    <recommendedName>
        <fullName evidence="2">Nitrogen regulatory protein areA GATA-like domain-containing protein</fullName>
    </recommendedName>
</protein>
<feature type="region of interest" description="Disordered" evidence="1">
    <location>
        <begin position="376"/>
        <end position="414"/>
    </location>
</feature>
<feature type="compositionally biased region" description="Polar residues" evidence="1">
    <location>
        <begin position="196"/>
        <end position="206"/>
    </location>
</feature>
<reference evidence="3 4" key="1">
    <citation type="journal article" date="2016" name="Proc. Natl. Acad. Sci. U.S.A.">
        <title>Comparative genomics of biotechnologically important yeasts.</title>
        <authorList>
            <person name="Riley R."/>
            <person name="Haridas S."/>
            <person name="Wolfe K.H."/>
            <person name="Lopes M.R."/>
            <person name="Hittinger C.T."/>
            <person name="Goeker M."/>
            <person name="Salamov A.A."/>
            <person name="Wisecaver J.H."/>
            <person name="Long T.M."/>
            <person name="Calvey C.H."/>
            <person name="Aerts A.L."/>
            <person name="Barry K.W."/>
            <person name="Choi C."/>
            <person name="Clum A."/>
            <person name="Coughlan A.Y."/>
            <person name="Deshpande S."/>
            <person name="Douglass A.P."/>
            <person name="Hanson S.J."/>
            <person name="Klenk H.-P."/>
            <person name="LaButti K.M."/>
            <person name="Lapidus A."/>
            <person name="Lindquist E.A."/>
            <person name="Lipzen A.M."/>
            <person name="Meier-Kolthoff J.P."/>
            <person name="Ohm R.A."/>
            <person name="Otillar R.P."/>
            <person name="Pangilinan J.L."/>
            <person name="Peng Y."/>
            <person name="Rokas A."/>
            <person name="Rosa C.A."/>
            <person name="Scheuner C."/>
            <person name="Sibirny A.A."/>
            <person name="Slot J.C."/>
            <person name="Stielow J.B."/>
            <person name="Sun H."/>
            <person name="Kurtzman C.P."/>
            <person name="Blackwell M."/>
            <person name="Grigoriev I.V."/>
            <person name="Jeffries T.W."/>
        </authorList>
    </citation>
    <scope>NUCLEOTIDE SEQUENCE [LARGE SCALE GENOMIC DNA]</scope>
    <source>
        <strain evidence="3 4">DSM 6958</strain>
    </source>
</reference>
<proteinExistence type="predicted"/>
<organism evidence="3 4">
    <name type="scientific">Nadsonia fulvescens var. elongata DSM 6958</name>
    <dbReference type="NCBI Taxonomy" id="857566"/>
    <lineage>
        <taxon>Eukaryota</taxon>
        <taxon>Fungi</taxon>
        <taxon>Dikarya</taxon>
        <taxon>Ascomycota</taxon>
        <taxon>Saccharomycotina</taxon>
        <taxon>Dipodascomycetes</taxon>
        <taxon>Dipodascales</taxon>
        <taxon>Dipodascales incertae sedis</taxon>
        <taxon>Nadsonia</taxon>
    </lineage>
</organism>
<dbReference type="OrthoDB" id="5054775at2759"/>
<dbReference type="Pfam" id="PF08550">
    <property type="entry name" value="GATA_AreA"/>
    <property type="match status" value="1"/>
</dbReference>
<dbReference type="InterPro" id="IPR013860">
    <property type="entry name" value="AreA_GATA"/>
</dbReference>
<evidence type="ECO:0000313" key="4">
    <source>
        <dbReference type="Proteomes" id="UP000095009"/>
    </source>
</evidence>